<dbReference type="Proteomes" id="UP000598054">
    <property type="component" value="Chromosome"/>
</dbReference>
<accession>A0ABX7J4V6</accession>
<feature type="compositionally biased region" description="Polar residues" evidence="1">
    <location>
        <begin position="27"/>
        <end position="49"/>
    </location>
</feature>
<evidence type="ECO:0000313" key="2">
    <source>
        <dbReference type="EMBL" id="QRV42209.1"/>
    </source>
</evidence>
<dbReference type="RefSeq" id="WP_156095466.1">
    <property type="nucleotide sequence ID" value="NZ_CP070242.1"/>
</dbReference>
<protein>
    <submittedName>
        <fullName evidence="2">Uncharacterized protein</fullName>
    </submittedName>
</protein>
<organism evidence="2 3">
    <name type="scientific">Streptomyces californicus</name>
    <dbReference type="NCBI Taxonomy" id="67351"/>
    <lineage>
        <taxon>Bacteria</taxon>
        <taxon>Bacillati</taxon>
        <taxon>Actinomycetota</taxon>
        <taxon>Actinomycetes</taxon>
        <taxon>Kitasatosporales</taxon>
        <taxon>Streptomycetaceae</taxon>
        <taxon>Streptomyces</taxon>
    </lineage>
</organism>
<gene>
    <name evidence="2" type="ORF">I6J41_16780</name>
</gene>
<sequence>MAPLKPTSTGLTHKTMSIGELKRKNDQSQTARTQEKTGSAPISQQPKGR</sequence>
<name>A0ABX7J4V6_9ACTN</name>
<dbReference type="EMBL" id="CP070249">
    <property type="protein sequence ID" value="QRV42209.1"/>
    <property type="molecule type" value="Genomic_DNA"/>
</dbReference>
<evidence type="ECO:0000256" key="1">
    <source>
        <dbReference type="SAM" id="MobiDB-lite"/>
    </source>
</evidence>
<feature type="region of interest" description="Disordered" evidence="1">
    <location>
        <begin position="1"/>
        <end position="49"/>
    </location>
</feature>
<reference evidence="2 3" key="1">
    <citation type="submission" date="2021-02" db="EMBL/GenBank/DDBJ databases">
        <title>FDA dAtabase for Regulatory Grade micrObial Sequences (FDA-ARGOS): Supporting development and validation of Infectious Disease Dx tests.</title>
        <authorList>
            <person name="Sproer C."/>
            <person name="Gronow S."/>
            <person name="Severitt S."/>
            <person name="Schroder I."/>
            <person name="Tallon L."/>
            <person name="Sadzewicz L."/>
            <person name="Zhao X."/>
            <person name="Boylan J."/>
            <person name="Ott S."/>
            <person name="Bowen H."/>
            <person name="Vavikolanu K."/>
            <person name="Mehta A."/>
            <person name="Aluvathingal J."/>
            <person name="Nadendla S."/>
            <person name="Lowell S."/>
            <person name="Myers T."/>
            <person name="Yan Y."/>
            <person name="Sichtig H."/>
        </authorList>
    </citation>
    <scope>NUCLEOTIDE SEQUENCE [LARGE SCALE GENOMIC DNA]</scope>
    <source>
        <strain evidence="2 3">FDAARGOS_1211</strain>
    </source>
</reference>
<evidence type="ECO:0000313" key="3">
    <source>
        <dbReference type="Proteomes" id="UP000598054"/>
    </source>
</evidence>
<proteinExistence type="predicted"/>
<dbReference type="GeneID" id="63981202"/>
<keyword evidence="3" id="KW-1185">Reference proteome</keyword>
<feature type="compositionally biased region" description="Polar residues" evidence="1">
    <location>
        <begin position="1"/>
        <end position="15"/>
    </location>
</feature>